<dbReference type="EMBL" id="OU892277">
    <property type="protein sequence ID" value="CAG9760778.1"/>
    <property type="molecule type" value="Genomic_DNA"/>
</dbReference>
<dbReference type="Proteomes" id="UP001152799">
    <property type="component" value="Chromosome 1"/>
</dbReference>
<dbReference type="GO" id="GO:0030992">
    <property type="term" value="C:intraciliary transport particle B"/>
    <property type="evidence" value="ECO:0007669"/>
    <property type="project" value="TreeGrafter"/>
</dbReference>
<dbReference type="InterPro" id="IPR039975">
    <property type="entry name" value="IFT52"/>
</dbReference>
<dbReference type="Pfam" id="PF23355">
    <property type="entry name" value="IFT52_GIFT"/>
    <property type="match status" value="1"/>
</dbReference>
<feature type="domain" description="IFT52 central" evidence="1">
    <location>
        <begin position="262"/>
        <end position="344"/>
    </location>
</feature>
<evidence type="ECO:0000313" key="4">
    <source>
        <dbReference type="Proteomes" id="UP001152799"/>
    </source>
</evidence>
<proteinExistence type="predicted"/>
<keyword evidence="4" id="KW-1185">Reference proteome</keyword>
<dbReference type="GO" id="GO:0005814">
    <property type="term" value="C:centriole"/>
    <property type="evidence" value="ECO:0007669"/>
    <property type="project" value="TreeGrafter"/>
</dbReference>
<evidence type="ECO:0000313" key="3">
    <source>
        <dbReference type="EMBL" id="CAG9760778.1"/>
    </source>
</evidence>
<dbReference type="InterPro" id="IPR055460">
    <property type="entry name" value="IFT52_central"/>
</dbReference>
<reference evidence="3" key="1">
    <citation type="submission" date="2022-01" db="EMBL/GenBank/DDBJ databases">
        <authorList>
            <person name="King R."/>
        </authorList>
    </citation>
    <scope>NUCLEOTIDE SEQUENCE</scope>
</reference>
<evidence type="ECO:0008006" key="5">
    <source>
        <dbReference type="Google" id="ProtNLM"/>
    </source>
</evidence>
<evidence type="ECO:0000259" key="2">
    <source>
        <dbReference type="Pfam" id="PF23355"/>
    </source>
</evidence>
<dbReference type="Pfam" id="PF23352">
    <property type="entry name" value="IFT52_central"/>
    <property type="match status" value="1"/>
</dbReference>
<evidence type="ECO:0000259" key="1">
    <source>
        <dbReference type="Pfam" id="PF23352"/>
    </source>
</evidence>
<dbReference type="InterPro" id="IPR055458">
    <property type="entry name" value="IFT52_GIFT"/>
</dbReference>
<feature type="domain" description="IFT52 GIFT" evidence="2">
    <location>
        <begin position="18"/>
        <end position="236"/>
    </location>
</feature>
<protein>
    <recommendedName>
        <fullName evidence="5">Intraflagellar transport 52</fullName>
    </recommendedName>
</protein>
<dbReference type="PANTHER" id="PTHR12969:SF7">
    <property type="entry name" value="INTRAFLAGELLAR TRANSPORT PROTEIN 52 HOMOLOG"/>
    <property type="match status" value="1"/>
</dbReference>
<dbReference type="GO" id="GO:0005929">
    <property type="term" value="C:cilium"/>
    <property type="evidence" value="ECO:0007669"/>
    <property type="project" value="TreeGrafter"/>
</dbReference>
<dbReference type="PANTHER" id="PTHR12969">
    <property type="entry name" value="NGD5/OSM-6/IFT52"/>
    <property type="match status" value="1"/>
</dbReference>
<name>A0A9N9MFA7_9CUCU</name>
<accession>A0A9N9MFA7</accession>
<dbReference type="OrthoDB" id="10259368at2759"/>
<gene>
    <name evidence="3" type="ORF">CEUTPL_LOCUS1499</name>
</gene>
<dbReference type="GO" id="GO:0060271">
    <property type="term" value="P:cilium assembly"/>
    <property type="evidence" value="ECO:0007669"/>
    <property type="project" value="TreeGrafter"/>
</dbReference>
<organism evidence="3 4">
    <name type="scientific">Ceutorhynchus assimilis</name>
    <name type="common">cabbage seed weevil</name>
    <dbReference type="NCBI Taxonomy" id="467358"/>
    <lineage>
        <taxon>Eukaryota</taxon>
        <taxon>Metazoa</taxon>
        <taxon>Ecdysozoa</taxon>
        <taxon>Arthropoda</taxon>
        <taxon>Hexapoda</taxon>
        <taxon>Insecta</taxon>
        <taxon>Pterygota</taxon>
        <taxon>Neoptera</taxon>
        <taxon>Endopterygota</taxon>
        <taxon>Coleoptera</taxon>
        <taxon>Polyphaga</taxon>
        <taxon>Cucujiformia</taxon>
        <taxon>Curculionidae</taxon>
        <taxon>Ceutorhynchinae</taxon>
        <taxon>Ceutorhynchus</taxon>
    </lineage>
</organism>
<dbReference type="GO" id="GO:0042073">
    <property type="term" value="P:intraciliary transport"/>
    <property type="evidence" value="ECO:0007669"/>
    <property type="project" value="TreeGrafter"/>
</dbReference>
<sequence>MPYFESNPEMESAHNKNTVIFNASKQELFKMNENYKSFCRKLKSVAKVVLNREEITPDLLKNCNLLILPASQASFEGTELKVMENYVQEGGKMMVLLTEGSQNDQCNIHILLENFGIVPNIDCLIRTHYYKYFHPKECYIVDGQINTTINKNKFDIKLIYPFGCTMNVMKPCVVCFKSGFSSFPVDCPLGALYYNEKSGGKLVAIGSGDMFNDKYIDQENNDMFREILLDFLNNSETLHFLPSDHDDLEVTDRNIVPETAELAEKAKLCLTDVVSNTSIVDYTTLFNHQVHSINTLLVFGTVKLYDELGIKHAPLKIITPKFEAPYPSLQAAVFPPCFRELPPPCLELFDLDEAFSSVYSKLAQFTNKYMMSDFNALKLNDEKYISDYINQCLRIIDSNSEDMPFDFLFNVGKGISEFRSIDNIK</sequence>
<dbReference type="AlphaFoldDB" id="A0A9N9MFA7"/>